<dbReference type="RefSeq" id="WP_330073452.1">
    <property type="nucleotide sequence ID" value="NZ_JAZDQJ010000003.1"/>
</dbReference>
<gene>
    <name evidence="2" type="ORF">V0R50_04810</name>
</gene>
<comment type="caution">
    <text evidence="2">The sequence shown here is derived from an EMBL/GenBank/DDBJ whole genome shotgun (WGS) entry which is preliminary data.</text>
</comment>
<name>A0ABU7HLX5_9PSED</name>
<dbReference type="NCBIfam" id="NF033927">
    <property type="entry name" value="alph_xenorhab_B"/>
    <property type="match status" value="1"/>
</dbReference>
<dbReference type="InterPro" id="IPR047760">
    <property type="entry name" value="XaxB-like"/>
</dbReference>
<organism evidence="2 3">
    <name type="scientific">Pseudomonas ulcerans</name>
    <dbReference type="NCBI Taxonomy" id="3115852"/>
    <lineage>
        <taxon>Bacteria</taxon>
        <taxon>Pseudomonadati</taxon>
        <taxon>Pseudomonadota</taxon>
        <taxon>Gammaproteobacteria</taxon>
        <taxon>Pseudomonadales</taxon>
        <taxon>Pseudomonadaceae</taxon>
        <taxon>Pseudomonas</taxon>
    </lineage>
</organism>
<reference evidence="2 3" key="1">
    <citation type="submission" date="2024-01" db="EMBL/GenBank/DDBJ databases">
        <title>Unpublished Manusciprt.</title>
        <authorList>
            <person name="Duman M."/>
            <person name="Valdes E.G."/>
            <person name="Ajmi N."/>
            <person name="Altun S."/>
            <person name="Saticioglu I.B."/>
        </authorList>
    </citation>
    <scope>NUCLEOTIDE SEQUENCE [LARGE SCALE GENOMIC DNA]</scope>
    <source>
        <strain evidence="2 3">148P</strain>
    </source>
</reference>
<dbReference type="Proteomes" id="UP001335100">
    <property type="component" value="Unassembled WGS sequence"/>
</dbReference>
<accession>A0ABU7HLX5</accession>
<evidence type="ECO:0000256" key="1">
    <source>
        <dbReference type="SAM" id="Coils"/>
    </source>
</evidence>
<feature type="coiled-coil region" evidence="1">
    <location>
        <begin position="125"/>
        <end position="159"/>
    </location>
</feature>
<evidence type="ECO:0000313" key="3">
    <source>
        <dbReference type="Proteomes" id="UP001335100"/>
    </source>
</evidence>
<dbReference type="EMBL" id="JAZDQJ010000003">
    <property type="protein sequence ID" value="MEE1932532.1"/>
    <property type="molecule type" value="Genomic_DNA"/>
</dbReference>
<dbReference type="Gene3D" id="1.20.5.340">
    <property type="match status" value="1"/>
</dbReference>
<protein>
    <submittedName>
        <fullName evidence="2">Alpha-xenorhabdolysin family binary toxin subunit B</fullName>
    </submittedName>
</protein>
<sequence length="317" mass="35456">MSQPHQESLPDISRMNDLKEAFLKQLYSSTQALLPALREQLDGLSRRLLDTDRLLSERVLSALVLLGNHKWSDPATLLAQTPGQAGILEQDALRDLHRLENQGQEIADALAALGKARLPAVDERVETLVAQLESLDRSIANQKARIDDLDQRVAAMDQVIAAFEAPQLQSIFKSLVPTEEEVLLTQKVLLKGVDPQTLIAAARIFVDRLGGVLEGRKFIDVVKLRSRTLIDRGVLIDERCAWETRHGALARELDQLPKIAVLGGMRDQWLEQAVTLTQGWTEQIQAIKAQTELVPMAEALTAMERYLLAVRRRYEEA</sequence>
<evidence type="ECO:0000313" key="2">
    <source>
        <dbReference type="EMBL" id="MEE1932532.1"/>
    </source>
</evidence>
<proteinExistence type="predicted"/>
<keyword evidence="1" id="KW-0175">Coiled coil</keyword>
<keyword evidence="3" id="KW-1185">Reference proteome</keyword>